<feature type="region of interest" description="Disordered" evidence="1">
    <location>
        <begin position="40"/>
        <end position="86"/>
    </location>
</feature>
<dbReference type="GeneID" id="105365304"/>
<feature type="region of interest" description="Disordered" evidence="1">
    <location>
        <begin position="203"/>
        <end position="235"/>
    </location>
</feature>
<dbReference type="KEGG" id="csol:105365304"/>
<sequence>MPSSSDVADKAVSTEDASSGMEVARLEAVLAALVETKVEAMKQQQQHHQHQKHRHHHHHRRLHYHEKKRRQGQKHRRHGSAPCGDSIHRTIAHHHKQAHGKGRQKSVDIPCDGQKHWRHSRNSHVLSPVIDPRFELLGIDAEHDHALMNFERTRKALSDEYQKLHQSACYISHSTAHLKSHYDEDDYLTFNFADMPGDEDTFNSPPAADSHVGNSRLNSHERFHRPRRKRKRPKLEKSLVDVEGLEVDDLPPRARWTIVATACLLLAMSLLLVGVTLRMAPIIDEMVRKENEELLNSLNRDVATPENITTLSF</sequence>
<protein>
    <submittedName>
        <fullName evidence="4">Uncharacterized protein LOC105365304</fullName>
    </submittedName>
</protein>
<dbReference type="Proteomes" id="UP000695007">
    <property type="component" value="Unplaced"/>
</dbReference>
<evidence type="ECO:0000256" key="1">
    <source>
        <dbReference type="SAM" id="MobiDB-lite"/>
    </source>
</evidence>
<gene>
    <name evidence="4" type="primary">LOC105365304</name>
</gene>
<proteinExistence type="predicted"/>
<keyword evidence="2" id="KW-0812">Transmembrane</keyword>
<feature type="compositionally biased region" description="Basic residues" evidence="1">
    <location>
        <begin position="222"/>
        <end position="234"/>
    </location>
</feature>
<name>A0AAJ7DZ46_9HYME</name>
<evidence type="ECO:0000313" key="3">
    <source>
        <dbReference type="Proteomes" id="UP000695007"/>
    </source>
</evidence>
<feature type="transmembrane region" description="Helical" evidence="2">
    <location>
        <begin position="256"/>
        <end position="280"/>
    </location>
</feature>
<evidence type="ECO:0000313" key="4">
    <source>
        <dbReference type="RefSeq" id="XP_011501734.1"/>
    </source>
</evidence>
<dbReference type="RefSeq" id="XP_011501734.1">
    <property type="nucleotide sequence ID" value="XM_011503432.1"/>
</dbReference>
<reference evidence="4" key="1">
    <citation type="submission" date="2025-08" db="UniProtKB">
        <authorList>
            <consortium name="RefSeq"/>
        </authorList>
    </citation>
    <scope>IDENTIFICATION</scope>
</reference>
<feature type="region of interest" description="Disordered" evidence="1">
    <location>
        <begin position="1"/>
        <end position="20"/>
    </location>
</feature>
<dbReference type="AlphaFoldDB" id="A0AAJ7DZ46"/>
<organism evidence="3 4">
    <name type="scientific">Ceratosolen solmsi marchali</name>
    <dbReference type="NCBI Taxonomy" id="326594"/>
    <lineage>
        <taxon>Eukaryota</taxon>
        <taxon>Metazoa</taxon>
        <taxon>Ecdysozoa</taxon>
        <taxon>Arthropoda</taxon>
        <taxon>Hexapoda</taxon>
        <taxon>Insecta</taxon>
        <taxon>Pterygota</taxon>
        <taxon>Neoptera</taxon>
        <taxon>Endopterygota</taxon>
        <taxon>Hymenoptera</taxon>
        <taxon>Apocrita</taxon>
        <taxon>Proctotrupomorpha</taxon>
        <taxon>Chalcidoidea</taxon>
        <taxon>Agaonidae</taxon>
        <taxon>Agaoninae</taxon>
        <taxon>Ceratosolen</taxon>
    </lineage>
</organism>
<keyword evidence="2" id="KW-1133">Transmembrane helix</keyword>
<accession>A0AAJ7DZ46</accession>
<keyword evidence="3" id="KW-1185">Reference proteome</keyword>
<keyword evidence="2" id="KW-0472">Membrane</keyword>
<evidence type="ECO:0000256" key="2">
    <source>
        <dbReference type="SAM" id="Phobius"/>
    </source>
</evidence>
<feature type="compositionally biased region" description="Basic residues" evidence="1">
    <location>
        <begin position="45"/>
        <end position="79"/>
    </location>
</feature>